<dbReference type="RefSeq" id="WP_139250584.1">
    <property type="nucleotide sequence ID" value="NZ_FQUV01000001.1"/>
</dbReference>
<dbReference type="AlphaFoldDB" id="A0A1M4T675"/>
<name>A0A1M4T675_9RHOB</name>
<dbReference type="Proteomes" id="UP000184144">
    <property type="component" value="Unassembled WGS sequence"/>
</dbReference>
<organism evidence="1 2">
    <name type="scientific">Litoreibacter ascidiaceicola</name>
    <dbReference type="NCBI Taxonomy" id="1486859"/>
    <lineage>
        <taxon>Bacteria</taxon>
        <taxon>Pseudomonadati</taxon>
        <taxon>Pseudomonadota</taxon>
        <taxon>Alphaproteobacteria</taxon>
        <taxon>Rhodobacterales</taxon>
        <taxon>Roseobacteraceae</taxon>
        <taxon>Litoreibacter</taxon>
    </lineage>
</organism>
<sequence>MAELLFEIWECKEEGSFECSMISEQADRLRKNTNPNSVLLSTFSASSYLESGQKNYDFHEYGDYDLGPVPNQFYSEEDALEQQEYLKVRVDWK</sequence>
<gene>
    <name evidence="1" type="ORF">SAMN05444273_101313</name>
</gene>
<reference evidence="2" key="1">
    <citation type="submission" date="2016-11" db="EMBL/GenBank/DDBJ databases">
        <authorList>
            <person name="Varghese N."/>
            <person name="Submissions S."/>
        </authorList>
    </citation>
    <scope>NUCLEOTIDE SEQUENCE [LARGE SCALE GENOMIC DNA]</scope>
    <source>
        <strain evidence="2">DSM 100566</strain>
    </source>
</reference>
<evidence type="ECO:0000313" key="2">
    <source>
        <dbReference type="Proteomes" id="UP000184144"/>
    </source>
</evidence>
<proteinExistence type="predicted"/>
<evidence type="ECO:0000313" key="1">
    <source>
        <dbReference type="EMBL" id="SHE39817.1"/>
    </source>
</evidence>
<dbReference type="STRING" id="1486859.SAMN05444273_101313"/>
<dbReference type="EMBL" id="FQUV01000001">
    <property type="protein sequence ID" value="SHE39817.1"/>
    <property type="molecule type" value="Genomic_DNA"/>
</dbReference>
<keyword evidence="2" id="KW-1185">Reference proteome</keyword>
<protein>
    <submittedName>
        <fullName evidence="1">Uncharacterized protein</fullName>
    </submittedName>
</protein>
<accession>A0A1M4T675</accession>
<dbReference type="OrthoDB" id="7596426at2"/>